<reference evidence="1 2" key="1">
    <citation type="journal article" date="2019" name="Sci. Rep.">
        <title>Orb-weaving spider Araneus ventricosus genome elucidates the spidroin gene catalogue.</title>
        <authorList>
            <person name="Kono N."/>
            <person name="Nakamura H."/>
            <person name="Ohtoshi R."/>
            <person name="Moran D.A.P."/>
            <person name="Shinohara A."/>
            <person name="Yoshida Y."/>
            <person name="Fujiwara M."/>
            <person name="Mori M."/>
            <person name="Tomita M."/>
            <person name="Arakawa K."/>
        </authorList>
    </citation>
    <scope>NUCLEOTIDE SEQUENCE [LARGE SCALE GENOMIC DNA]</scope>
</reference>
<dbReference type="EMBL" id="BGPR01004157">
    <property type="protein sequence ID" value="GBM96584.1"/>
    <property type="molecule type" value="Genomic_DNA"/>
</dbReference>
<proteinExistence type="predicted"/>
<accession>A0A4Y2K2N5</accession>
<name>A0A4Y2K2N5_ARAVE</name>
<gene>
    <name evidence="1" type="ORF">AVEN_111410_1</name>
</gene>
<dbReference type="Proteomes" id="UP000499080">
    <property type="component" value="Unassembled WGS sequence"/>
</dbReference>
<sequence length="93" mass="10750">MKKASFQSKPGGDPVTCVRDARNDVGFYRKNKRRDETNVGSMIYDTMDSPSHHVTNYVCFTGMKTKFQSKRVSMTLFRSKRSHVTLRANEKRV</sequence>
<protein>
    <submittedName>
        <fullName evidence="1">Uncharacterized protein</fullName>
    </submittedName>
</protein>
<dbReference type="AlphaFoldDB" id="A0A4Y2K2N5"/>
<evidence type="ECO:0000313" key="2">
    <source>
        <dbReference type="Proteomes" id="UP000499080"/>
    </source>
</evidence>
<comment type="caution">
    <text evidence="1">The sequence shown here is derived from an EMBL/GenBank/DDBJ whole genome shotgun (WGS) entry which is preliminary data.</text>
</comment>
<evidence type="ECO:0000313" key="1">
    <source>
        <dbReference type="EMBL" id="GBM96584.1"/>
    </source>
</evidence>
<keyword evidence="2" id="KW-1185">Reference proteome</keyword>
<organism evidence="1 2">
    <name type="scientific">Araneus ventricosus</name>
    <name type="common">Orbweaver spider</name>
    <name type="synonym">Epeira ventricosa</name>
    <dbReference type="NCBI Taxonomy" id="182803"/>
    <lineage>
        <taxon>Eukaryota</taxon>
        <taxon>Metazoa</taxon>
        <taxon>Ecdysozoa</taxon>
        <taxon>Arthropoda</taxon>
        <taxon>Chelicerata</taxon>
        <taxon>Arachnida</taxon>
        <taxon>Araneae</taxon>
        <taxon>Araneomorphae</taxon>
        <taxon>Entelegynae</taxon>
        <taxon>Araneoidea</taxon>
        <taxon>Araneidae</taxon>
        <taxon>Araneus</taxon>
    </lineage>
</organism>